<dbReference type="InterPro" id="IPR001969">
    <property type="entry name" value="Aspartic_peptidase_AS"/>
</dbReference>
<protein>
    <recommendedName>
        <fullName evidence="7">Ankyrin repeat protein</fullName>
    </recommendedName>
</protein>
<reference evidence="6" key="1">
    <citation type="journal article" date="2023" name="Commun. Biol.">
        <title>Genome analysis of Parmales, the sister group of diatoms, reveals the evolutionary specialization of diatoms from phago-mixotrophs to photoautotrophs.</title>
        <authorList>
            <person name="Ban H."/>
            <person name="Sato S."/>
            <person name="Yoshikawa S."/>
            <person name="Yamada K."/>
            <person name="Nakamura Y."/>
            <person name="Ichinomiya M."/>
            <person name="Sato N."/>
            <person name="Blanc-Mathieu R."/>
            <person name="Endo H."/>
            <person name="Kuwata A."/>
            <person name="Ogata H."/>
        </authorList>
    </citation>
    <scope>NUCLEOTIDE SEQUENCE [LARGE SCALE GENOMIC DNA]</scope>
</reference>
<evidence type="ECO:0008006" key="7">
    <source>
        <dbReference type="Google" id="ProtNLM"/>
    </source>
</evidence>
<dbReference type="Gene3D" id="1.25.40.20">
    <property type="entry name" value="Ankyrin repeat-containing domain"/>
    <property type="match status" value="5"/>
</dbReference>
<feature type="repeat" description="ANK" evidence="3">
    <location>
        <begin position="2307"/>
        <end position="2339"/>
    </location>
</feature>
<dbReference type="PANTHER" id="PTHR24198">
    <property type="entry name" value="ANKYRIN REPEAT AND PROTEIN KINASE DOMAIN-CONTAINING PROTEIN"/>
    <property type="match status" value="1"/>
</dbReference>
<dbReference type="Pfam" id="PF00023">
    <property type="entry name" value="Ank"/>
    <property type="match status" value="1"/>
</dbReference>
<evidence type="ECO:0000313" key="6">
    <source>
        <dbReference type="Proteomes" id="UP001165065"/>
    </source>
</evidence>
<dbReference type="GO" id="GO:0004190">
    <property type="term" value="F:aspartic-type endopeptidase activity"/>
    <property type="evidence" value="ECO:0007669"/>
    <property type="project" value="InterPro"/>
</dbReference>
<evidence type="ECO:0000256" key="4">
    <source>
        <dbReference type="SAM" id="MobiDB-lite"/>
    </source>
</evidence>
<evidence type="ECO:0000256" key="3">
    <source>
        <dbReference type="PROSITE-ProRule" id="PRU00023"/>
    </source>
</evidence>
<feature type="region of interest" description="Disordered" evidence="4">
    <location>
        <begin position="2107"/>
        <end position="2127"/>
    </location>
</feature>
<dbReference type="InterPro" id="IPR002110">
    <property type="entry name" value="Ankyrin_rpt"/>
</dbReference>
<dbReference type="Pfam" id="PF13637">
    <property type="entry name" value="Ank_4"/>
    <property type="match status" value="1"/>
</dbReference>
<dbReference type="SMART" id="SM00248">
    <property type="entry name" value="ANK"/>
    <property type="match status" value="15"/>
</dbReference>
<evidence type="ECO:0000256" key="1">
    <source>
        <dbReference type="ARBA" id="ARBA00022737"/>
    </source>
</evidence>
<feature type="region of interest" description="Disordered" evidence="4">
    <location>
        <begin position="135"/>
        <end position="186"/>
    </location>
</feature>
<dbReference type="PROSITE" id="PS00141">
    <property type="entry name" value="ASP_PROTEASE"/>
    <property type="match status" value="1"/>
</dbReference>
<dbReference type="PANTHER" id="PTHR24198:SF165">
    <property type="entry name" value="ANKYRIN REPEAT-CONTAINING PROTEIN-RELATED"/>
    <property type="match status" value="1"/>
</dbReference>
<dbReference type="PROSITE" id="PS50297">
    <property type="entry name" value="ANK_REP_REGION"/>
    <property type="match status" value="1"/>
</dbReference>
<sequence>MGPPPSSTHPLATSASAAISSSDYPSLCRIISSLLTNSPTTEKEGETNDGTRVLNQADEHTAAKLLKILGERDVSVWSSSGKNVNVHKYNIMANSLSDFSPEKLAVHTLVHYIFPAHPPSSYPRLVRDMASQLAKGNGTEGLSSPSDEPPTDYDSSSDPSPDPDTPTPLRDNYLPPPPPTPPISTRYSSMLTTLFHLCSTHDSHSISLLLSPSHSHPSPHSTALKSFSRYKTEDNSPANGNMHPTSALYFTDYSLRTCLHVAATYREPLGSSYSDPSKTVSTLVNLGADVDAVDYNNCTPLHYAAFTLNPVAASVLLKSYASPLAVDSKGRTPLHLSLYHAGRKTTLSDVSRLSKTLAVLLTANPRVAHERDAYGMTPLGYACVSGNLMLMEQVFTSAPPAPPRGGSGSALIKQCLLCSVRSGSVRAFRMAYKEIFGEGGRHGEYKEYFSQLLKTSVMMGLVKISSALLEYSADPNTLLPPASTLWDESTSTPPVPPNPLTPLHIATINNDPILISLLLSNAADPFQQTFAPPLPILTTFAATRHSHISNSFKSQMYLPKLSPVSLACVTNKNEATKSFLQHPNFNFSTLSRLIPNLEMSPLVAAVVGNHGTENRNLLLLSFFADYVPLGKLAAMSNTPDKSGDVPLLVAANTASPEVVELLMDKLQSKPNILKSEQSEAAERQAKELEELTAQQISLTGTTEASKAAIHHEGTQEELTQIMDLNRALKFSIDESWKAAEVLLEEPDPEKKRRGGKTPSVKNLQEFSALKKPTNVRLSKLALCLCHILKGGNIGSTDPNTYDPKTDINPPSYWSTFQRSARNLKIGSKMLGCKETSLPASIITKISALLPPPSAPSAPAANDKYALATEALTLWIRAIVTTHGATSSPSYSQPIIEHIKNLDSQEALTAKISNLKISISNAPKQVNALNIYLRDPTPYFNDPGYGLSGPHETAKRISNVATKLIDAGTGIHNPDITGETLLTVACRKQYWAVALGLLNNEADPSGSFWGTSGMIRLSDRTPLDYACTKTLSDPSPYHRSARIEVVKTLLLKGAQPTKQAFHGAYLSKDEVIISMLLVNDTPLSFLVSSENLLHSRTINQRRTRRPNYNPDLPTYIMNYCDNANLLPRNCAPIPHFPRIRVSATPHPKTLELCSYSSSDSTLHVLKNLLSAAVSSTSLSLKSSLRINYALLSLPGGPPAIFTTFNQATASIPSTISHPLSSLLLSLPSGNVILSDSSTAPFKSIFSNEELASKHSYKNFLRVLPSPRLQHSDTPTVITHELARTGDVELLNVLFSACMLMSEDFETAADMLTTENFDGKTAIQIALENGNVDASAYLLTKMKSVGKQVEKRLDGEGGHSGTAPSSQFRKLFVGRAKGELREASENVNEVAQLVNNISLDGGASDPLISARAAALLESLKYCGSCFGKIERFALEEGDLLSCLEGEGGEESLGWGGLMEKLSETDKSTIKWIIDQLSCVQTARSILAALKLSTPSSWTDAFKASMNFPCTVDAKKHITPDSIHTIKRLLMPTSWQSMGRDLPSSHKIAVNVELCKSRHMMFGGEGFLQGSGDISSSRSSSYSSSSYLGGTSEGSKSIPSEVLKEARAKWALEDAEAENNVNGGNDAGGENGATKRSQRFMNFVDAWRKSNSTKAAQRAIKASILTIDWAKALTKARVLLQSVYESSSDIGQKRAGDDSKGFAKATPQSDPLLILQAFDQAVLDEHKAATTFADIEEIANKIDDAEKNVGSSCMRLRCMDMVSRTDWLGFVEKTSRVNLWLDAIRVILDSDELDCKSEECLRKLQNIDLVEFHSRCEANLELKSNLTQKFLKLPKSAISNSEGEVADSLYFLFSSLTRCDENVAVKIARQLKDRKSVSPGNPLVPAIEVVGKPLNSGGGGNLNLLSSMLSSQLFDMFAPDTDGRTPIYAASVTGNVRALHLLTSAASVAKETDSKAILKDGKGGQRPGDGCGLFMSTLYAAPFYSKLPRNIASGKNMTQFSKRQGLAQDDFNTVLHILLDSGADDLVFGEHNAVDLAAQKGYFGVCTRIVMAGGESCVVREEAGEGMMALHAVCKGGEKHLVKLLLDQVRVKEGAGGVRRVLRIGHLERKGGKEGEGEGGNEEEKQQLEGMSEKLRARLEQKRKKKEETKDVEVNKWCAHFAVEEGHLDVLQLLLEEDRDLFKTGGDVDEGLATLAFEAIWFGGSSFCMETLMKVEGLDLSLLVGYNSKLKRRCGVLETAIYANEVGLVRKFLRWNKGVLGEDSKVLNGEIIIGCMKKGFEQMSLCLIDHLKKRDGEGAFDASVIVLGEEEEGLLHLAARTNQLNLATYLVAGGLDVRVGDKGGRQAIHYSIAAGHGSMSQMLGGRDKEIEKAVRLISQKMRFFTIVKRKVRREGKEGEGGVKQMQHVMMAVLK</sequence>
<keyword evidence="2 3" id="KW-0040">ANK repeat</keyword>
<proteinExistence type="predicted"/>
<dbReference type="GO" id="GO:0006508">
    <property type="term" value="P:proteolysis"/>
    <property type="evidence" value="ECO:0007669"/>
    <property type="project" value="InterPro"/>
</dbReference>
<evidence type="ECO:0000313" key="5">
    <source>
        <dbReference type="EMBL" id="GMI33595.1"/>
    </source>
</evidence>
<dbReference type="Proteomes" id="UP001165065">
    <property type="component" value="Unassembled WGS sequence"/>
</dbReference>
<feature type="repeat" description="ANK" evidence="3">
    <location>
        <begin position="498"/>
        <end position="524"/>
    </location>
</feature>
<dbReference type="EMBL" id="BRYA01000034">
    <property type="protein sequence ID" value="GMI33595.1"/>
    <property type="molecule type" value="Genomic_DNA"/>
</dbReference>
<keyword evidence="6" id="KW-1185">Reference proteome</keyword>
<gene>
    <name evidence="5" type="ORF">TrCOL_g721</name>
</gene>
<dbReference type="PROSITE" id="PS50088">
    <property type="entry name" value="ANK_REPEAT"/>
    <property type="match status" value="2"/>
</dbReference>
<keyword evidence="1" id="KW-0677">Repeat</keyword>
<dbReference type="SUPFAM" id="SSF48403">
    <property type="entry name" value="Ankyrin repeat"/>
    <property type="match status" value="4"/>
</dbReference>
<dbReference type="OrthoDB" id="196666at2759"/>
<organism evidence="5 6">
    <name type="scientific">Triparma columacea</name>
    <dbReference type="NCBI Taxonomy" id="722753"/>
    <lineage>
        <taxon>Eukaryota</taxon>
        <taxon>Sar</taxon>
        <taxon>Stramenopiles</taxon>
        <taxon>Ochrophyta</taxon>
        <taxon>Bolidophyceae</taxon>
        <taxon>Parmales</taxon>
        <taxon>Triparmaceae</taxon>
        <taxon>Triparma</taxon>
    </lineage>
</organism>
<comment type="caution">
    <text evidence="5">The sequence shown here is derived from an EMBL/GenBank/DDBJ whole genome shotgun (WGS) entry which is preliminary data.</text>
</comment>
<evidence type="ECO:0000256" key="2">
    <source>
        <dbReference type="ARBA" id="ARBA00023043"/>
    </source>
</evidence>
<name>A0A9W7G2V3_9STRA</name>
<dbReference type="InterPro" id="IPR036770">
    <property type="entry name" value="Ankyrin_rpt-contain_sf"/>
</dbReference>
<accession>A0A9W7G2V3</accession>